<feature type="domain" description="Quinolinate phosphoribosyl transferase N-terminal" evidence="12">
    <location>
        <begin position="31"/>
        <end position="104"/>
    </location>
</feature>
<dbReference type="InterPro" id="IPR022412">
    <property type="entry name" value="Quinolinate_PRibosylTrfase_N"/>
</dbReference>
<dbReference type="NCBIfam" id="TIGR00078">
    <property type="entry name" value="nadC"/>
    <property type="match status" value="1"/>
</dbReference>
<dbReference type="Gene3D" id="3.20.20.70">
    <property type="entry name" value="Aldolase class I"/>
    <property type="match status" value="1"/>
</dbReference>
<evidence type="ECO:0000256" key="5">
    <source>
        <dbReference type="ARBA" id="ARBA00022642"/>
    </source>
</evidence>
<feature type="binding site" evidence="10">
    <location>
        <position position="94"/>
    </location>
    <ligand>
        <name>substrate</name>
    </ligand>
</feature>
<evidence type="ECO:0000256" key="6">
    <source>
        <dbReference type="ARBA" id="ARBA00022676"/>
    </source>
</evidence>
<evidence type="ECO:0000259" key="12">
    <source>
        <dbReference type="Pfam" id="PF02749"/>
    </source>
</evidence>
<name>A0AAI9AH49_9BACT</name>
<dbReference type="InterPro" id="IPR036068">
    <property type="entry name" value="Nicotinate_pribotase-like_C"/>
</dbReference>
<dbReference type="SUPFAM" id="SSF54675">
    <property type="entry name" value="Nicotinate/Quinolinate PRTase N-terminal domain-like"/>
    <property type="match status" value="1"/>
</dbReference>
<dbReference type="InterPro" id="IPR004393">
    <property type="entry name" value="NadC"/>
</dbReference>
<feature type="binding site" evidence="10">
    <location>
        <begin position="126"/>
        <end position="128"/>
    </location>
    <ligand>
        <name>substrate</name>
    </ligand>
</feature>
<dbReference type="InterPro" id="IPR027277">
    <property type="entry name" value="NadC/ModD"/>
</dbReference>
<dbReference type="SUPFAM" id="SSF51690">
    <property type="entry name" value="Nicotinate/Quinolinate PRTase C-terminal domain-like"/>
    <property type="match status" value="1"/>
</dbReference>
<dbReference type="GO" id="GO:0034213">
    <property type="term" value="P:quinolinate catabolic process"/>
    <property type="evidence" value="ECO:0007669"/>
    <property type="project" value="TreeGrafter"/>
</dbReference>
<evidence type="ECO:0000256" key="4">
    <source>
        <dbReference type="ARBA" id="ARBA00011944"/>
    </source>
</evidence>
<dbReference type="InterPro" id="IPR002638">
    <property type="entry name" value="Quinolinate_PRibosylTrfase_C"/>
</dbReference>
<gene>
    <name evidence="13" type="ORF">CMTB2_08352</name>
</gene>
<dbReference type="GO" id="GO:0009435">
    <property type="term" value="P:NAD+ biosynthetic process"/>
    <property type="evidence" value="ECO:0007669"/>
    <property type="project" value="InterPro"/>
</dbReference>
<comment type="caution">
    <text evidence="13">The sequence shown here is derived from an EMBL/GenBank/DDBJ whole genome shotgun (WGS) entry which is preliminary data.</text>
</comment>
<dbReference type="Proteomes" id="UP000003288">
    <property type="component" value="Unassembled WGS sequence"/>
</dbReference>
<accession>A0AAI9AH49</accession>
<comment type="pathway">
    <text evidence="2">Cofactor biosynthesis; NAD(+) biosynthesis; nicotinate D-ribonucleotide from quinolinate: step 1/1.</text>
</comment>
<dbReference type="AlphaFoldDB" id="A0AAI9AH49"/>
<comment type="similarity">
    <text evidence="3 9">Belongs to the NadC/ModD family.</text>
</comment>
<feature type="binding site" evidence="10">
    <location>
        <begin position="237"/>
        <end position="239"/>
    </location>
    <ligand>
        <name>substrate</name>
    </ligand>
</feature>
<reference evidence="13 14" key="1">
    <citation type="journal article" date="2011" name="Stand. Genomic Sci.">
        <title>Draft genome sequence of Caminibacter mediatlanticus strain TB-2, an epsilonproteobacterium isolated from a deep-sea hydrothermal vent.</title>
        <authorList>
            <person name="Giovannelli D."/>
            <person name="Ferriera S."/>
            <person name="Johnson J."/>
            <person name="Kravitz S."/>
            <person name="Perez-Rodriguez I."/>
            <person name="Ricci J."/>
            <person name="O'Brien C."/>
            <person name="Voordeckers J.W."/>
            <person name="Bini E."/>
            <person name="Vetriani C."/>
        </authorList>
    </citation>
    <scope>NUCLEOTIDE SEQUENCE [LARGE SCALE GENOMIC DNA]</scope>
    <source>
        <strain evidence="13 14">TB-2</strain>
    </source>
</reference>
<comment type="function">
    <text evidence="1">Involved in the catabolism of quinolinic acid (QA).</text>
</comment>
<evidence type="ECO:0000256" key="9">
    <source>
        <dbReference type="PIRNR" id="PIRNR006250"/>
    </source>
</evidence>
<evidence type="ECO:0000313" key="13">
    <source>
        <dbReference type="EMBL" id="EDM23532.1"/>
    </source>
</evidence>
<feature type="binding site" evidence="10">
    <location>
        <position position="190"/>
    </location>
    <ligand>
        <name>substrate</name>
    </ligand>
</feature>
<dbReference type="InterPro" id="IPR037128">
    <property type="entry name" value="Quinolinate_PRibosylTase_N_sf"/>
</dbReference>
<dbReference type="PANTHER" id="PTHR32179">
    <property type="entry name" value="NICOTINATE-NUCLEOTIDE PYROPHOSPHORYLASE [CARBOXYLATING]"/>
    <property type="match status" value="1"/>
</dbReference>
<dbReference type="GO" id="GO:0005737">
    <property type="term" value="C:cytoplasm"/>
    <property type="evidence" value="ECO:0007669"/>
    <property type="project" value="TreeGrafter"/>
</dbReference>
<evidence type="ECO:0000256" key="3">
    <source>
        <dbReference type="ARBA" id="ARBA00009400"/>
    </source>
</evidence>
<keyword evidence="7 9" id="KW-0808">Transferase</keyword>
<feature type="binding site" evidence="10">
    <location>
        <position position="150"/>
    </location>
    <ligand>
        <name>substrate</name>
    </ligand>
</feature>
<evidence type="ECO:0000313" key="14">
    <source>
        <dbReference type="Proteomes" id="UP000003288"/>
    </source>
</evidence>
<feature type="domain" description="Quinolinate phosphoribosyl transferase C-terminal" evidence="11">
    <location>
        <begin position="106"/>
        <end position="273"/>
    </location>
</feature>
<evidence type="ECO:0000256" key="2">
    <source>
        <dbReference type="ARBA" id="ARBA00004893"/>
    </source>
</evidence>
<feature type="binding site" evidence="10">
    <location>
        <position position="160"/>
    </location>
    <ligand>
        <name>substrate</name>
    </ligand>
</feature>
<evidence type="ECO:0000256" key="10">
    <source>
        <dbReference type="PIRSR" id="PIRSR006250-1"/>
    </source>
</evidence>
<dbReference type="PIRSF" id="PIRSF006250">
    <property type="entry name" value="NadC_ModD"/>
    <property type="match status" value="1"/>
</dbReference>
<proteinExistence type="inferred from homology"/>
<dbReference type="RefSeq" id="WP_007474756.1">
    <property type="nucleotide sequence ID" value="NZ_ABCJ01000005.1"/>
</dbReference>
<protein>
    <recommendedName>
        <fullName evidence="4">nicotinate-nucleotide diphosphorylase (carboxylating)</fullName>
        <ecNumber evidence="4">2.4.2.19</ecNumber>
    </recommendedName>
    <alternativeName>
        <fullName evidence="8">Quinolinate phosphoribosyltransferase [decarboxylating]</fullName>
    </alternativeName>
</protein>
<dbReference type="Pfam" id="PF02749">
    <property type="entry name" value="QRPTase_N"/>
    <property type="match status" value="1"/>
</dbReference>
<dbReference type="EMBL" id="ABCJ01000005">
    <property type="protein sequence ID" value="EDM23532.1"/>
    <property type="molecule type" value="Genomic_DNA"/>
</dbReference>
<evidence type="ECO:0000256" key="1">
    <source>
        <dbReference type="ARBA" id="ARBA00003237"/>
    </source>
</evidence>
<evidence type="ECO:0000259" key="11">
    <source>
        <dbReference type="Pfam" id="PF01729"/>
    </source>
</evidence>
<organism evidence="13 14">
    <name type="scientific">Caminibacter mediatlanticus TB-2</name>
    <dbReference type="NCBI Taxonomy" id="391592"/>
    <lineage>
        <taxon>Bacteria</taxon>
        <taxon>Pseudomonadati</taxon>
        <taxon>Campylobacterota</taxon>
        <taxon>Epsilonproteobacteria</taxon>
        <taxon>Nautiliales</taxon>
        <taxon>Nautiliaceae</taxon>
        <taxon>Caminibacter</taxon>
    </lineage>
</organism>
<dbReference type="Gene3D" id="3.90.1170.20">
    <property type="entry name" value="Quinolinate phosphoribosyl transferase, N-terminal domain"/>
    <property type="match status" value="1"/>
</dbReference>
<dbReference type="CDD" id="cd01572">
    <property type="entry name" value="QPRTase"/>
    <property type="match status" value="1"/>
</dbReference>
<feature type="binding site" evidence="10">
    <location>
        <position position="211"/>
    </location>
    <ligand>
        <name>substrate</name>
    </ligand>
</feature>
<dbReference type="Pfam" id="PF01729">
    <property type="entry name" value="QRPTase_C"/>
    <property type="match status" value="1"/>
</dbReference>
<dbReference type="InterPro" id="IPR013785">
    <property type="entry name" value="Aldolase_TIM"/>
</dbReference>
<dbReference type="EC" id="2.4.2.19" evidence="4"/>
<feature type="binding site" evidence="10">
    <location>
        <begin position="258"/>
        <end position="260"/>
    </location>
    <ligand>
        <name>substrate</name>
    </ligand>
</feature>
<evidence type="ECO:0000256" key="8">
    <source>
        <dbReference type="ARBA" id="ARBA00033102"/>
    </source>
</evidence>
<sequence>MNLMEFQIVDFLKEVLKEDLARGDLARSIIKGKTTAIIKAKSEGILAGIEYIKHFDKLADVEITTFKKDKEEYKNGDIILEIKGSAKDILSIERSMLNILQHASGIASNAYKFSKKAKNKIKILDTRKTRPLLRIFEKYAAKCGGVTNHRLGVDDCLMLKDTHLAMFNSIKEAIEKSREVIPFTTKIEVECETFEMAVEAMKAGADIIMCDNMNFEEIKKVVEYKNKNYPLILLEASGNVTLENIEEYIKTGVDAISSGAIIHQATFKDFSMKIKK</sequence>
<evidence type="ECO:0000256" key="7">
    <source>
        <dbReference type="ARBA" id="ARBA00022679"/>
    </source>
</evidence>
<keyword evidence="5" id="KW-0662">Pyridine nucleotide biosynthesis</keyword>
<dbReference type="GO" id="GO:0004514">
    <property type="term" value="F:nicotinate-nucleotide diphosphorylase (carboxylating) activity"/>
    <property type="evidence" value="ECO:0007669"/>
    <property type="project" value="UniProtKB-EC"/>
</dbReference>
<dbReference type="FunFam" id="3.20.20.70:FF:000030">
    <property type="entry name" value="Nicotinate-nucleotide pyrophosphorylase, carboxylating"/>
    <property type="match status" value="1"/>
</dbReference>
<dbReference type="PANTHER" id="PTHR32179:SF3">
    <property type="entry name" value="NICOTINATE-NUCLEOTIDE PYROPHOSPHORYLASE [CARBOXYLATING]"/>
    <property type="match status" value="1"/>
</dbReference>
<keyword evidence="6 9" id="KW-0328">Glycosyltransferase</keyword>